<comment type="caution">
    <text evidence="2">The sequence shown here is derived from an EMBL/GenBank/DDBJ whole genome shotgun (WGS) entry which is preliminary data.</text>
</comment>
<evidence type="ECO:0000313" key="3">
    <source>
        <dbReference type="Proteomes" id="UP000262969"/>
    </source>
</evidence>
<dbReference type="Pfam" id="PF04230">
    <property type="entry name" value="PS_pyruv_trans"/>
    <property type="match status" value="1"/>
</dbReference>
<organism evidence="2 3">
    <name type="scientific">Lachnoclostridium phytofermentans</name>
    <dbReference type="NCBI Taxonomy" id="66219"/>
    <lineage>
        <taxon>Bacteria</taxon>
        <taxon>Bacillati</taxon>
        <taxon>Bacillota</taxon>
        <taxon>Clostridia</taxon>
        <taxon>Lachnospirales</taxon>
        <taxon>Lachnospiraceae</taxon>
    </lineage>
</organism>
<sequence length="323" mass="37504">KDAKRFRKIRSGLWLNLKKKGIRANRKYKKFESFIANQLHTTTRYRSYQELVSSKVGDKYDILITGSDQVWNGAITGGLNRAFFLNFTEKPVRKLSFASSVGKTELKDYEKEFFKQYLKNFDAIAVREESAKDMLTPLTDKSIDVVVDPTLLLEVKDFENLKKTPKFNKGYIFVHVINADNQVRPIAEKLSKLTGLPVIHNRPDKRYSNELGRFDDAGVEEFLGLIENADYIVTNSFHATVFAIIYQRKFFTIPHEKYPERMVHLLNTLELTDFLIKDAIELPSNPTGLDYHYDKVHKLWDSQRKQSQEVLKRELGIATVDKK</sequence>
<feature type="domain" description="Polysaccharide pyruvyl transferase" evidence="1">
    <location>
        <begin position="27"/>
        <end position="255"/>
    </location>
</feature>
<dbReference type="EMBL" id="DPVV01000590">
    <property type="protein sequence ID" value="HCL04284.1"/>
    <property type="molecule type" value="Genomic_DNA"/>
</dbReference>
<dbReference type="InterPro" id="IPR007345">
    <property type="entry name" value="Polysacch_pyruvyl_Trfase"/>
</dbReference>
<feature type="non-terminal residue" evidence="2">
    <location>
        <position position="1"/>
    </location>
</feature>
<reference evidence="2 3" key="1">
    <citation type="journal article" date="2018" name="Nat. Biotechnol.">
        <title>A standardized bacterial taxonomy based on genome phylogeny substantially revises the tree of life.</title>
        <authorList>
            <person name="Parks D.H."/>
            <person name="Chuvochina M."/>
            <person name="Waite D.W."/>
            <person name="Rinke C."/>
            <person name="Skarshewski A."/>
            <person name="Chaumeil P.A."/>
            <person name="Hugenholtz P."/>
        </authorList>
    </citation>
    <scope>NUCLEOTIDE SEQUENCE [LARGE SCALE GENOMIC DNA]</scope>
    <source>
        <strain evidence="2">UBA11728</strain>
    </source>
</reference>
<gene>
    <name evidence="2" type="ORF">DHW61_18060</name>
</gene>
<dbReference type="AlphaFoldDB" id="A0A3D2XBF8"/>
<proteinExistence type="predicted"/>
<dbReference type="Proteomes" id="UP000262969">
    <property type="component" value="Unassembled WGS sequence"/>
</dbReference>
<evidence type="ECO:0000313" key="2">
    <source>
        <dbReference type="EMBL" id="HCL04284.1"/>
    </source>
</evidence>
<name>A0A3D2XBF8_9FIRM</name>
<evidence type="ECO:0000259" key="1">
    <source>
        <dbReference type="Pfam" id="PF04230"/>
    </source>
</evidence>
<accession>A0A3D2XBF8</accession>
<protein>
    <recommendedName>
        <fullName evidence="1">Polysaccharide pyruvyl transferase domain-containing protein</fullName>
    </recommendedName>
</protein>